<organism evidence="3 4">
    <name type="scientific">Sediminivirga luteola</name>
    <dbReference type="NCBI Taxonomy" id="1774748"/>
    <lineage>
        <taxon>Bacteria</taxon>
        <taxon>Bacillati</taxon>
        <taxon>Actinomycetota</taxon>
        <taxon>Actinomycetes</taxon>
        <taxon>Micrococcales</taxon>
        <taxon>Brevibacteriaceae</taxon>
        <taxon>Sediminivirga</taxon>
    </lineage>
</organism>
<sequence>MSAAPLRTPGAGGLSITAAAHAEDLAELPWDQPLAEWPVQKLVGLPRGISRHVVRFVEISGAIVAVKETREHLAVREYYMLKDLVRLDVPCVRPLGFVRGRRDRDGNPLDCALLTTHLRFSLPYRALFTRSMDSGTAARLVDALAVLLVRLHLVGFFWGDVSLSNTLFTRDAEAFQAFLVDAETGELHEELTDGQREHDLTLAHTNIAGEFMDLQAGGLIDPHVDPLGVSERLRERYTELWQEITRTETFSTAERWRVDERVRRLNELGFDVGEIAVTTDIDGVTAHLEPKVVAPGHHVRRLKRLTGVDAKENQARRLLNDLDQYRTSLEYEGLSEEEAAARWKREVFDVVLGAVPADLSGKLEPAQIFHEFLDHRWLRSEAEQRDVPLQEATASYIAEVLRHRRDEASYIRAVDEQDSDTAGFYPPDPQGEHP</sequence>
<dbReference type="Proteomes" id="UP000616114">
    <property type="component" value="Unassembled WGS sequence"/>
</dbReference>
<dbReference type="Pfam" id="PF13224">
    <property type="entry name" value="DUF4032"/>
    <property type="match status" value="1"/>
</dbReference>
<dbReference type="RefSeq" id="WP_188549093.1">
    <property type="nucleotide sequence ID" value="NZ_BMFY01000001.1"/>
</dbReference>
<protein>
    <submittedName>
        <fullName evidence="3">LPS kinase</fullName>
    </submittedName>
</protein>
<accession>A0A8J2TVE0</accession>
<feature type="region of interest" description="Disordered" evidence="1">
    <location>
        <begin position="414"/>
        <end position="434"/>
    </location>
</feature>
<evidence type="ECO:0000256" key="1">
    <source>
        <dbReference type="SAM" id="MobiDB-lite"/>
    </source>
</evidence>
<dbReference type="InterPro" id="IPR011009">
    <property type="entry name" value="Kinase-like_dom_sf"/>
</dbReference>
<dbReference type="InterPro" id="IPR025111">
    <property type="entry name" value="DUF4032"/>
</dbReference>
<gene>
    <name evidence="3" type="ORF">GCM10011333_02500</name>
</gene>
<keyword evidence="4" id="KW-1185">Reference proteome</keyword>
<dbReference type="SUPFAM" id="SSF56112">
    <property type="entry name" value="Protein kinase-like (PK-like)"/>
    <property type="match status" value="1"/>
</dbReference>
<dbReference type="AlphaFoldDB" id="A0A8J2TVE0"/>
<name>A0A8J2TVE0_9MICO</name>
<evidence type="ECO:0000259" key="2">
    <source>
        <dbReference type="Pfam" id="PF13224"/>
    </source>
</evidence>
<reference evidence="3" key="2">
    <citation type="submission" date="2020-09" db="EMBL/GenBank/DDBJ databases">
        <authorList>
            <person name="Sun Q."/>
            <person name="Zhou Y."/>
        </authorList>
    </citation>
    <scope>NUCLEOTIDE SEQUENCE</scope>
    <source>
        <strain evidence="3">CGMCC 1.12785</strain>
    </source>
</reference>
<proteinExistence type="predicted"/>
<comment type="caution">
    <text evidence="3">The sequence shown here is derived from an EMBL/GenBank/DDBJ whole genome shotgun (WGS) entry which is preliminary data.</text>
</comment>
<keyword evidence="3" id="KW-0418">Kinase</keyword>
<keyword evidence="3" id="KW-0808">Transferase</keyword>
<dbReference type="GO" id="GO:0016301">
    <property type="term" value="F:kinase activity"/>
    <property type="evidence" value="ECO:0007669"/>
    <property type="project" value="UniProtKB-KW"/>
</dbReference>
<reference evidence="3" key="1">
    <citation type="journal article" date="2014" name="Int. J. Syst. Evol. Microbiol.">
        <title>Complete genome sequence of Corynebacterium casei LMG S-19264T (=DSM 44701T), isolated from a smear-ripened cheese.</title>
        <authorList>
            <consortium name="US DOE Joint Genome Institute (JGI-PGF)"/>
            <person name="Walter F."/>
            <person name="Albersmeier A."/>
            <person name="Kalinowski J."/>
            <person name="Ruckert C."/>
        </authorList>
    </citation>
    <scope>NUCLEOTIDE SEQUENCE</scope>
    <source>
        <strain evidence="3">CGMCC 1.12785</strain>
    </source>
</reference>
<evidence type="ECO:0000313" key="3">
    <source>
        <dbReference type="EMBL" id="GGA03301.1"/>
    </source>
</evidence>
<dbReference type="EMBL" id="BMFY01000001">
    <property type="protein sequence ID" value="GGA03301.1"/>
    <property type="molecule type" value="Genomic_DNA"/>
</dbReference>
<feature type="domain" description="DUF4032" evidence="2">
    <location>
        <begin position="239"/>
        <end position="401"/>
    </location>
</feature>
<evidence type="ECO:0000313" key="4">
    <source>
        <dbReference type="Proteomes" id="UP000616114"/>
    </source>
</evidence>